<sequence length="78" mass="8709">MSEEKNTAKSTGTWGGARAGAGRKKKEGKDKTYVIFFRINEEENNLLKKYAEENNLSVGLFSKKAVLKTIGLDNDIQQ</sequence>
<keyword evidence="3" id="KW-1185">Reference proteome</keyword>
<gene>
    <name evidence="2" type="ORF">Q5M86_00140</name>
</gene>
<dbReference type="RefSeq" id="WP_304384429.1">
    <property type="nucleotide sequence ID" value="NZ_JAUPBL010000010.1"/>
</dbReference>
<dbReference type="InterPro" id="IPR046257">
    <property type="entry name" value="DUF6290"/>
</dbReference>
<protein>
    <submittedName>
        <fullName evidence="2">DUF6290 family protein</fullName>
    </submittedName>
</protein>
<feature type="region of interest" description="Disordered" evidence="1">
    <location>
        <begin position="1"/>
        <end position="28"/>
    </location>
</feature>
<comment type="caution">
    <text evidence="2">The sequence shown here is derived from an EMBL/GenBank/DDBJ whole genome shotgun (WGS) entry which is preliminary data.</text>
</comment>
<evidence type="ECO:0000313" key="2">
    <source>
        <dbReference type="EMBL" id="MDO7019174.1"/>
    </source>
</evidence>
<name>A0ABT8YVL8_9SPIR</name>
<dbReference type="Proteomes" id="UP001175147">
    <property type="component" value="Unassembled WGS sequence"/>
</dbReference>
<evidence type="ECO:0000313" key="3">
    <source>
        <dbReference type="Proteomes" id="UP001175147"/>
    </source>
</evidence>
<dbReference type="Pfam" id="PF19807">
    <property type="entry name" value="DUF6290"/>
    <property type="match status" value="1"/>
</dbReference>
<dbReference type="EMBL" id="JAUPBM010000001">
    <property type="protein sequence ID" value="MDO7019174.1"/>
    <property type="molecule type" value="Genomic_DNA"/>
</dbReference>
<reference evidence="2" key="1">
    <citation type="submission" date="2023-07" db="EMBL/GenBank/DDBJ databases">
        <title>Mucosal microbiota of week-old chicken and adult hens.</title>
        <authorList>
            <person name="Volf J."/>
            <person name="Karasova D."/>
            <person name="Crhanova M."/>
            <person name="Faldynova M."/>
            <person name="Prikrylova H."/>
            <person name="Zeman M."/>
            <person name="Babak V."/>
            <person name="Rajova J."/>
            <person name="Rychlik I."/>
        </authorList>
    </citation>
    <scope>NUCLEOTIDE SEQUENCE</scope>
    <source>
        <strain evidence="2">ET902</strain>
    </source>
</reference>
<evidence type="ECO:0000256" key="1">
    <source>
        <dbReference type="SAM" id="MobiDB-lite"/>
    </source>
</evidence>
<proteinExistence type="predicted"/>
<accession>A0ABT8YVL8</accession>
<organism evidence="2 3">
    <name type="scientific">Brachyspira innocens</name>
    <dbReference type="NCBI Taxonomy" id="13264"/>
    <lineage>
        <taxon>Bacteria</taxon>
        <taxon>Pseudomonadati</taxon>
        <taxon>Spirochaetota</taxon>
        <taxon>Spirochaetia</taxon>
        <taxon>Brachyspirales</taxon>
        <taxon>Brachyspiraceae</taxon>
        <taxon>Brachyspira</taxon>
    </lineage>
</organism>